<name>A0ABD0KQ51_9CAEN</name>
<gene>
    <name evidence="1" type="ORF">BaRGS_00019345</name>
</gene>
<protein>
    <submittedName>
        <fullName evidence="1">Uncharacterized protein</fullName>
    </submittedName>
</protein>
<sequence length="78" mass="8868">MRELKASRHLALDRLQSSSLSLRLSERIQHLKMLIVSGVEEWHGKCSTIINAGSLLHVLFAEVCRSDPVHPACRRHGW</sequence>
<organism evidence="1 2">
    <name type="scientific">Batillaria attramentaria</name>
    <dbReference type="NCBI Taxonomy" id="370345"/>
    <lineage>
        <taxon>Eukaryota</taxon>
        <taxon>Metazoa</taxon>
        <taxon>Spiralia</taxon>
        <taxon>Lophotrochozoa</taxon>
        <taxon>Mollusca</taxon>
        <taxon>Gastropoda</taxon>
        <taxon>Caenogastropoda</taxon>
        <taxon>Sorbeoconcha</taxon>
        <taxon>Cerithioidea</taxon>
        <taxon>Batillariidae</taxon>
        <taxon>Batillaria</taxon>
    </lineage>
</organism>
<evidence type="ECO:0000313" key="2">
    <source>
        <dbReference type="Proteomes" id="UP001519460"/>
    </source>
</evidence>
<dbReference type="Proteomes" id="UP001519460">
    <property type="component" value="Unassembled WGS sequence"/>
</dbReference>
<proteinExistence type="predicted"/>
<reference evidence="1 2" key="1">
    <citation type="journal article" date="2023" name="Sci. Data">
        <title>Genome assembly of the Korean intertidal mud-creeper Batillaria attramentaria.</title>
        <authorList>
            <person name="Patra A.K."/>
            <person name="Ho P.T."/>
            <person name="Jun S."/>
            <person name="Lee S.J."/>
            <person name="Kim Y."/>
            <person name="Won Y.J."/>
        </authorList>
    </citation>
    <scope>NUCLEOTIDE SEQUENCE [LARGE SCALE GENOMIC DNA]</scope>
    <source>
        <strain evidence="1">Wonlab-2016</strain>
    </source>
</reference>
<keyword evidence="2" id="KW-1185">Reference proteome</keyword>
<accession>A0ABD0KQ51</accession>
<dbReference type="EMBL" id="JACVVK020000138">
    <property type="protein sequence ID" value="KAK7489401.1"/>
    <property type="molecule type" value="Genomic_DNA"/>
</dbReference>
<evidence type="ECO:0000313" key="1">
    <source>
        <dbReference type="EMBL" id="KAK7489401.1"/>
    </source>
</evidence>
<comment type="caution">
    <text evidence="1">The sequence shown here is derived from an EMBL/GenBank/DDBJ whole genome shotgun (WGS) entry which is preliminary data.</text>
</comment>
<dbReference type="AlphaFoldDB" id="A0ABD0KQ51"/>